<sequence>MPNYLMPDNERLFVREFGQGQAVLVLSGLGMQSWQWLPFLYQHAKTHRFIIPDWRGFGSSQKCVIPEMDAISSHWRDIDSLIEQLQLNEFSVIAYSMGATTAMHGMQYGNFAEHIAAYLHIDQTPKISVDDSWDYGLFGQQHPLFISILTELSQLLAQHQHIQYIKDMNSQARGQITKLWLQFIGLQNSNKYSLKAFEWVLNQSQLQSLLLPSKRVDYMAWYINNYLYHQEDYREALQKLQCPVTFFSGTQSRLYPVKGQTLIAQSIPHAKQIRFEKSGHTPLLTEPLKFAREISAFLQDNVTHKP</sequence>
<reference evidence="2" key="1">
    <citation type="submission" date="2024-06" db="EMBL/GenBank/DDBJ databases">
        <authorList>
            <person name="Song Z."/>
        </authorList>
    </citation>
    <scope>NUCLEOTIDE SEQUENCE</scope>
    <source>
        <strain evidence="2">A1-4-2</strain>
    </source>
</reference>
<dbReference type="InterPro" id="IPR029058">
    <property type="entry name" value="AB_hydrolase_fold"/>
</dbReference>
<proteinExistence type="predicted"/>
<dbReference type="EMBL" id="CP157981">
    <property type="protein sequence ID" value="XBU14408.1"/>
    <property type="molecule type" value="Genomic_DNA"/>
</dbReference>
<dbReference type="PANTHER" id="PTHR43194">
    <property type="entry name" value="HYDROLASE ALPHA/BETA FOLD FAMILY"/>
    <property type="match status" value="1"/>
</dbReference>
<dbReference type="SUPFAM" id="SSF53474">
    <property type="entry name" value="alpha/beta-Hydrolases"/>
    <property type="match status" value="1"/>
</dbReference>
<keyword evidence="2" id="KW-0378">Hydrolase</keyword>
<dbReference type="InterPro" id="IPR000073">
    <property type="entry name" value="AB_hydrolase_1"/>
</dbReference>
<dbReference type="Gene3D" id="3.40.50.1820">
    <property type="entry name" value="alpha/beta hydrolase"/>
    <property type="match status" value="1"/>
</dbReference>
<dbReference type="GO" id="GO:0016787">
    <property type="term" value="F:hydrolase activity"/>
    <property type="evidence" value="ECO:0007669"/>
    <property type="project" value="UniProtKB-KW"/>
</dbReference>
<dbReference type="AlphaFoldDB" id="A0AAU7ST84"/>
<organism evidence="2">
    <name type="scientific">Acinetobacter sp. A1-4-2</name>
    <dbReference type="NCBI Taxonomy" id="3156489"/>
    <lineage>
        <taxon>Bacteria</taxon>
        <taxon>Pseudomonadati</taxon>
        <taxon>Pseudomonadota</taxon>
        <taxon>Gammaproteobacteria</taxon>
        <taxon>Moraxellales</taxon>
        <taxon>Moraxellaceae</taxon>
        <taxon>Acinetobacter</taxon>
    </lineage>
</organism>
<protein>
    <submittedName>
        <fullName evidence="2">Alpha/beta hydrolase</fullName>
    </submittedName>
</protein>
<name>A0AAU7ST84_9GAMM</name>
<evidence type="ECO:0000259" key="1">
    <source>
        <dbReference type="Pfam" id="PF12697"/>
    </source>
</evidence>
<evidence type="ECO:0000313" key="2">
    <source>
        <dbReference type="EMBL" id="XBU14408.1"/>
    </source>
</evidence>
<dbReference type="Pfam" id="PF12697">
    <property type="entry name" value="Abhydrolase_6"/>
    <property type="match status" value="1"/>
</dbReference>
<accession>A0AAU7ST84</accession>
<dbReference type="RefSeq" id="WP_349926568.1">
    <property type="nucleotide sequence ID" value="NZ_CP157981.1"/>
</dbReference>
<gene>
    <name evidence="2" type="ORF">ABJ384_07855</name>
</gene>
<dbReference type="InterPro" id="IPR050228">
    <property type="entry name" value="Carboxylesterase_BioH"/>
</dbReference>
<feature type="domain" description="AB hydrolase-1" evidence="1">
    <location>
        <begin position="23"/>
        <end position="292"/>
    </location>
</feature>
<dbReference type="PANTHER" id="PTHR43194:SF2">
    <property type="entry name" value="PEROXISOMAL MEMBRANE PROTEIN LPX1"/>
    <property type="match status" value="1"/>
</dbReference>